<dbReference type="EMBL" id="BQKI01000082">
    <property type="protein sequence ID" value="GJN31718.1"/>
    <property type="molecule type" value="Genomic_DNA"/>
</dbReference>
<proteinExistence type="predicted"/>
<comment type="caution">
    <text evidence="1">The sequence shown here is derived from an EMBL/GenBank/DDBJ whole genome shotgun (WGS) entry which is preliminary data.</text>
</comment>
<dbReference type="AlphaFoldDB" id="A0AAV5FAL5"/>
<reference evidence="1" key="1">
    <citation type="journal article" date="2018" name="DNA Res.">
        <title>Multiple hybrid de novo genome assembly of finger millet, an orphan allotetraploid crop.</title>
        <authorList>
            <person name="Hatakeyama M."/>
            <person name="Aluri S."/>
            <person name="Balachadran M.T."/>
            <person name="Sivarajan S.R."/>
            <person name="Patrignani A."/>
            <person name="Gruter S."/>
            <person name="Poveda L."/>
            <person name="Shimizu-Inatsugi R."/>
            <person name="Baeten J."/>
            <person name="Francoijs K.J."/>
            <person name="Nataraja K.N."/>
            <person name="Reddy Y.A.N."/>
            <person name="Phadnis S."/>
            <person name="Ravikumar R.L."/>
            <person name="Schlapbach R."/>
            <person name="Sreeman S.M."/>
            <person name="Shimizu K.K."/>
        </authorList>
    </citation>
    <scope>NUCLEOTIDE SEQUENCE</scope>
</reference>
<keyword evidence="2" id="KW-1185">Reference proteome</keyword>
<gene>
    <name evidence="1" type="primary">gb20152</name>
    <name evidence="1" type="ORF">PR202_gb20152</name>
</gene>
<name>A0AAV5FAL5_ELECO</name>
<protein>
    <submittedName>
        <fullName evidence="1">Uncharacterized protein</fullName>
    </submittedName>
</protein>
<organism evidence="1 2">
    <name type="scientific">Eleusine coracana subsp. coracana</name>
    <dbReference type="NCBI Taxonomy" id="191504"/>
    <lineage>
        <taxon>Eukaryota</taxon>
        <taxon>Viridiplantae</taxon>
        <taxon>Streptophyta</taxon>
        <taxon>Embryophyta</taxon>
        <taxon>Tracheophyta</taxon>
        <taxon>Spermatophyta</taxon>
        <taxon>Magnoliopsida</taxon>
        <taxon>Liliopsida</taxon>
        <taxon>Poales</taxon>
        <taxon>Poaceae</taxon>
        <taxon>PACMAD clade</taxon>
        <taxon>Chloridoideae</taxon>
        <taxon>Cynodonteae</taxon>
        <taxon>Eleusininae</taxon>
        <taxon>Eleusine</taxon>
    </lineage>
</organism>
<evidence type="ECO:0000313" key="2">
    <source>
        <dbReference type="Proteomes" id="UP001054889"/>
    </source>
</evidence>
<reference evidence="1" key="2">
    <citation type="submission" date="2021-12" db="EMBL/GenBank/DDBJ databases">
        <title>Resequencing data analysis of finger millet.</title>
        <authorList>
            <person name="Hatakeyama M."/>
            <person name="Aluri S."/>
            <person name="Balachadran M.T."/>
            <person name="Sivarajan S.R."/>
            <person name="Poveda L."/>
            <person name="Shimizu-Inatsugi R."/>
            <person name="Schlapbach R."/>
            <person name="Sreeman S.M."/>
            <person name="Shimizu K.K."/>
        </authorList>
    </citation>
    <scope>NUCLEOTIDE SEQUENCE</scope>
</reference>
<accession>A0AAV5FAL5</accession>
<sequence length="141" mass="16412">MTIWSAGGDTFVMANYLPVCFDLAVRISLTSLSKKLVTSWGDLNRKLIESFQSNCNRPGNQFDLTWIKQKSDESLRAYIKRSVPRRPRSLMSQITRSLQPSKEAYRAMTWSRTSWSPPGWTRKGRMTTWSLWWTDSRRTLG</sequence>
<dbReference type="Proteomes" id="UP001054889">
    <property type="component" value="Unassembled WGS sequence"/>
</dbReference>
<evidence type="ECO:0000313" key="1">
    <source>
        <dbReference type="EMBL" id="GJN31718.1"/>
    </source>
</evidence>